<keyword evidence="1" id="KW-0732">Signal</keyword>
<evidence type="ECO:0000256" key="1">
    <source>
        <dbReference type="SAM" id="SignalP"/>
    </source>
</evidence>
<organism evidence="2 3">
    <name type="scientific">Eiseniibacteriota bacterium</name>
    <dbReference type="NCBI Taxonomy" id="2212470"/>
    <lineage>
        <taxon>Bacteria</taxon>
        <taxon>Candidatus Eiseniibacteriota</taxon>
    </lineage>
</organism>
<evidence type="ECO:0000313" key="2">
    <source>
        <dbReference type="EMBL" id="MBI3538723.1"/>
    </source>
</evidence>
<dbReference type="EMBL" id="JACQAY010000018">
    <property type="protein sequence ID" value="MBI3538723.1"/>
    <property type="molecule type" value="Genomic_DNA"/>
</dbReference>
<evidence type="ECO:0008006" key="4">
    <source>
        <dbReference type="Google" id="ProtNLM"/>
    </source>
</evidence>
<dbReference type="Proteomes" id="UP000807850">
    <property type="component" value="Unassembled WGS sequence"/>
</dbReference>
<protein>
    <recommendedName>
        <fullName evidence="4">DUF5683 domain-containing protein</fullName>
    </recommendedName>
</protein>
<gene>
    <name evidence="2" type="ORF">HY076_00415</name>
</gene>
<accession>A0A9D6L4J9</accession>
<evidence type="ECO:0000313" key="3">
    <source>
        <dbReference type="Proteomes" id="UP000807850"/>
    </source>
</evidence>
<sequence length="249" mass="26520">MRRALAALAMIAGCAAPAVLAAAPRTYPALHPPTLLAQRSIEREWGPSDDSLYRVVDIPGLKSEALATSLSAMLPGAGQLYAEERSGWLFLAAEAAGWGGLLWYRHDGHRLQDVSARVAGPPDQAGSAWSFDRWAEASGGNAGSLAALYAADPQAFYRAIGSDPSLASGWANESSHADFNGLRTRANARFGRARTYATGLWFNHLVGALDALRAARFHNLPLRQNVGMRIAPRGTAVGPAVAMTLEVRF</sequence>
<feature type="signal peptide" evidence="1">
    <location>
        <begin position="1"/>
        <end position="21"/>
    </location>
</feature>
<dbReference type="AlphaFoldDB" id="A0A9D6L4J9"/>
<proteinExistence type="predicted"/>
<comment type="caution">
    <text evidence="2">The sequence shown here is derived from an EMBL/GenBank/DDBJ whole genome shotgun (WGS) entry which is preliminary data.</text>
</comment>
<reference evidence="2" key="1">
    <citation type="submission" date="2020-07" db="EMBL/GenBank/DDBJ databases">
        <title>Huge and variable diversity of episymbiotic CPR bacteria and DPANN archaea in groundwater ecosystems.</title>
        <authorList>
            <person name="He C.Y."/>
            <person name="Keren R."/>
            <person name="Whittaker M."/>
            <person name="Farag I.F."/>
            <person name="Doudna J."/>
            <person name="Cate J.H.D."/>
            <person name="Banfield J.F."/>
        </authorList>
    </citation>
    <scope>NUCLEOTIDE SEQUENCE</scope>
    <source>
        <strain evidence="2">NC_groundwater_928_Pr1_S-0.2um_72_17</strain>
    </source>
</reference>
<feature type="chain" id="PRO_5039513521" description="DUF5683 domain-containing protein" evidence="1">
    <location>
        <begin position="22"/>
        <end position="249"/>
    </location>
</feature>
<name>A0A9D6L4J9_UNCEI</name>